<proteinExistence type="predicted"/>
<protein>
    <submittedName>
        <fullName evidence="1">Uncharacterized protein</fullName>
    </submittedName>
</protein>
<evidence type="ECO:0000313" key="1">
    <source>
        <dbReference type="EMBL" id="MBW0468878.1"/>
    </source>
</evidence>
<evidence type="ECO:0000313" key="2">
    <source>
        <dbReference type="Proteomes" id="UP000765509"/>
    </source>
</evidence>
<name>A0A9Q3GIN0_9BASI</name>
<accession>A0A9Q3GIN0</accession>
<sequence length="134" mass="15812">MRRISNLIGKSNFRIENSHQNNNYYFQETTYFDEGSRKSTFKNNVHQSESRLLQGVTSIQIRLYKLLNPEASLKEDNNNLEKIQPFPSNVYNIVPRLIMENNDIIKQNLETAKLKISKSERTWSKEVTKETKDE</sequence>
<keyword evidence="2" id="KW-1185">Reference proteome</keyword>
<dbReference type="Proteomes" id="UP000765509">
    <property type="component" value="Unassembled WGS sequence"/>
</dbReference>
<comment type="caution">
    <text evidence="1">The sequence shown here is derived from an EMBL/GenBank/DDBJ whole genome shotgun (WGS) entry which is preliminary data.</text>
</comment>
<dbReference type="EMBL" id="AVOT02002005">
    <property type="protein sequence ID" value="MBW0468878.1"/>
    <property type="molecule type" value="Genomic_DNA"/>
</dbReference>
<organism evidence="1 2">
    <name type="scientific">Austropuccinia psidii MF-1</name>
    <dbReference type="NCBI Taxonomy" id="1389203"/>
    <lineage>
        <taxon>Eukaryota</taxon>
        <taxon>Fungi</taxon>
        <taxon>Dikarya</taxon>
        <taxon>Basidiomycota</taxon>
        <taxon>Pucciniomycotina</taxon>
        <taxon>Pucciniomycetes</taxon>
        <taxon>Pucciniales</taxon>
        <taxon>Sphaerophragmiaceae</taxon>
        <taxon>Austropuccinia</taxon>
    </lineage>
</organism>
<reference evidence="1" key="1">
    <citation type="submission" date="2021-03" db="EMBL/GenBank/DDBJ databases">
        <title>Draft genome sequence of rust myrtle Austropuccinia psidii MF-1, a brazilian biotype.</title>
        <authorList>
            <person name="Quecine M.C."/>
            <person name="Pachon D.M.R."/>
            <person name="Bonatelli M.L."/>
            <person name="Correr F.H."/>
            <person name="Franceschini L.M."/>
            <person name="Leite T.F."/>
            <person name="Margarido G.R.A."/>
            <person name="Almeida C.A."/>
            <person name="Ferrarezi J.A."/>
            <person name="Labate C.A."/>
        </authorList>
    </citation>
    <scope>NUCLEOTIDE SEQUENCE</scope>
    <source>
        <strain evidence="1">MF-1</strain>
    </source>
</reference>
<gene>
    <name evidence="1" type="ORF">O181_008593</name>
</gene>
<dbReference type="AlphaFoldDB" id="A0A9Q3GIN0"/>